<evidence type="ECO:0000256" key="3">
    <source>
        <dbReference type="ARBA" id="ARBA00022448"/>
    </source>
</evidence>
<comment type="function">
    <text evidence="8">Probably a riboflavin-binding protein that interacts with the energy-coupling factor (ECF) ABC-transporter complex.</text>
</comment>
<evidence type="ECO:0000256" key="5">
    <source>
        <dbReference type="ARBA" id="ARBA00022692"/>
    </source>
</evidence>
<proteinExistence type="inferred from homology"/>
<feature type="transmembrane region" description="Helical" evidence="9">
    <location>
        <begin position="6"/>
        <end position="36"/>
    </location>
</feature>
<evidence type="ECO:0000256" key="9">
    <source>
        <dbReference type="SAM" id="Phobius"/>
    </source>
</evidence>
<accession>A0A6A8DNZ3</accession>
<evidence type="ECO:0000256" key="8">
    <source>
        <dbReference type="PIRNR" id="PIRNR037778"/>
    </source>
</evidence>
<dbReference type="Pfam" id="PF12822">
    <property type="entry name" value="ECF_trnsprt"/>
    <property type="match status" value="1"/>
</dbReference>
<feature type="transmembrane region" description="Helical" evidence="9">
    <location>
        <begin position="149"/>
        <end position="176"/>
    </location>
</feature>
<name>A0A6A8DNZ3_9BACI</name>
<comment type="subcellular location">
    <subcellularLocation>
        <location evidence="1">Cell membrane</location>
        <topology evidence="1">Multi-pass membrane protein</topology>
    </subcellularLocation>
</comment>
<dbReference type="GO" id="GO:0032217">
    <property type="term" value="F:riboflavin transmembrane transporter activity"/>
    <property type="evidence" value="ECO:0007669"/>
    <property type="project" value="UniProtKB-UniRule"/>
</dbReference>
<evidence type="ECO:0000256" key="2">
    <source>
        <dbReference type="ARBA" id="ARBA00005540"/>
    </source>
</evidence>
<feature type="transmembrane region" description="Helical" evidence="9">
    <location>
        <begin position="83"/>
        <end position="100"/>
    </location>
</feature>
<evidence type="ECO:0000256" key="1">
    <source>
        <dbReference type="ARBA" id="ARBA00004651"/>
    </source>
</evidence>
<feature type="transmembrane region" description="Helical" evidence="9">
    <location>
        <begin position="43"/>
        <end position="63"/>
    </location>
</feature>
<dbReference type="GO" id="GO:0005886">
    <property type="term" value="C:plasma membrane"/>
    <property type="evidence" value="ECO:0007669"/>
    <property type="project" value="UniProtKB-SubCell"/>
</dbReference>
<evidence type="ECO:0000256" key="4">
    <source>
        <dbReference type="ARBA" id="ARBA00022475"/>
    </source>
</evidence>
<sequence>MQSSKLLKLIVLSLLGTISMLLMFVNFPVLPAFAYLTIDFSDVPALLAALLFSPVAGVIVQVFKNLLHLLVGGGEPVGVTANFLAGTMFVLPVSILYHRFKGVKSLIAGLVTSTIVMAIGMGILNYYLILPAYSLFMGMSDMAIPSVKWTIVTAGILPFNVIKGIVIALLFIPLFTKLRPWFEQKRATIS</sequence>
<gene>
    <name evidence="10" type="ORF">GH741_19185</name>
</gene>
<dbReference type="InterPro" id="IPR025720">
    <property type="entry name" value="RibU"/>
</dbReference>
<keyword evidence="4 8" id="KW-1003">Cell membrane</keyword>
<dbReference type="InterPro" id="IPR024529">
    <property type="entry name" value="ECF_trnsprt_substrate-spec"/>
</dbReference>
<dbReference type="Gene3D" id="1.10.1760.20">
    <property type="match status" value="1"/>
</dbReference>
<evidence type="ECO:0000313" key="10">
    <source>
        <dbReference type="EMBL" id="MRH44777.1"/>
    </source>
</evidence>
<protein>
    <recommendedName>
        <fullName evidence="8">Riboflavin transporter</fullName>
    </recommendedName>
</protein>
<dbReference type="OrthoDB" id="9809216at2"/>
<keyword evidence="5 9" id="KW-0812">Transmembrane</keyword>
<dbReference type="AlphaFoldDB" id="A0A6A8DNZ3"/>
<evidence type="ECO:0000256" key="7">
    <source>
        <dbReference type="ARBA" id="ARBA00023136"/>
    </source>
</evidence>
<dbReference type="PANTHER" id="PTHR38438">
    <property type="entry name" value="RIBOFLAVIN TRANSPORTER RIBU"/>
    <property type="match status" value="1"/>
</dbReference>
<keyword evidence="11" id="KW-1185">Reference proteome</keyword>
<keyword evidence="6 9" id="KW-1133">Transmembrane helix</keyword>
<comment type="caution">
    <text evidence="10">The sequence shown here is derived from an EMBL/GenBank/DDBJ whole genome shotgun (WGS) entry which is preliminary data.</text>
</comment>
<dbReference type="PANTHER" id="PTHR38438:SF1">
    <property type="entry name" value="RIBOFLAVIN TRANSPORTER RIBU"/>
    <property type="match status" value="1"/>
</dbReference>
<keyword evidence="7 8" id="KW-0472">Membrane</keyword>
<keyword evidence="3 8" id="KW-0813">Transport</keyword>
<evidence type="ECO:0000313" key="11">
    <source>
        <dbReference type="Proteomes" id="UP000799092"/>
    </source>
</evidence>
<organism evidence="10 11">
    <name type="scientific">Aquibacillus halophilus</name>
    <dbReference type="NCBI Taxonomy" id="930132"/>
    <lineage>
        <taxon>Bacteria</taxon>
        <taxon>Bacillati</taxon>
        <taxon>Bacillota</taxon>
        <taxon>Bacilli</taxon>
        <taxon>Bacillales</taxon>
        <taxon>Bacillaceae</taxon>
        <taxon>Aquibacillus</taxon>
    </lineage>
</organism>
<evidence type="ECO:0000256" key="6">
    <source>
        <dbReference type="ARBA" id="ARBA00022989"/>
    </source>
</evidence>
<comment type="similarity">
    <text evidence="2 8">Belongs to the prokaryotic riboflavin transporter (P-RFT) (TC 2.A.87) family.</text>
</comment>
<dbReference type="PIRSF" id="PIRSF037778">
    <property type="entry name" value="UCP037778_transp_RibU"/>
    <property type="match status" value="1"/>
</dbReference>
<feature type="transmembrane region" description="Helical" evidence="9">
    <location>
        <begin position="107"/>
        <end position="129"/>
    </location>
</feature>
<reference evidence="10" key="1">
    <citation type="submission" date="2019-11" db="EMBL/GenBank/DDBJ databases">
        <authorList>
            <person name="Li J."/>
        </authorList>
    </citation>
    <scope>NUCLEOTIDE SEQUENCE</scope>
    <source>
        <strain evidence="10">B6B</strain>
    </source>
</reference>
<dbReference type="EMBL" id="WJNG01000018">
    <property type="protein sequence ID" value="MRH44777.1"/>
    <property type="molecule type" value="Genomic_DNA"/>
</dbReference>
<dbReference type="Proteomes" id="UP000799092">
    <property type="component" value="Unassembled WGS sequence"/>
</dbReference>